<feature type="transmembrane region" description="Helical" evidence="6">
    <location>
        <begin position="70"/>
        <end position="93"/>
    </location>
</feature>
<evidence type="ECO:0000256" key="2">
    <source>
        <dbReference type="ARBA" id="ARBA00006840"/>
    </source>
</evidence>
<evidence type="ECO:0000256" key="3">
    <source>
        <dbReference type="ARBA" id="ARBA00022692"/>
    </source>
</evidence>
<comment type="similarity">
    <text evidence="2 6">Belongs to the tetraspanin (TM4SF) family.</text>
</comment>
<evidence type="ECO:0000256" key="1">
    <source>
        <dbReference type="ARBA" id="ARBA00004141"/>
    </source>
</evidence>
<dbReference type="InterPro" id="IPR000301">
    <property type="entry name" value="Tetraspanin_animals"/>
</dbReference>
<name>A0AAV3YDP0_9GAST</name>
<dbReference type="GO" id="GO:0005886">
    <property type="term" value="C:plasma membrane"/>
    <property type="evidence" value="ECO:0007669"/>
    <property type="project" value="TreeGrafter"/>
</dbReference>
<dbReference type="PRINTS" id="PR00259">
    <property type="entry name" value="TMFOUR"/>
</dbReference>
<proteinExistence type="inferred from homology"/>
<protein>
    <recommendedName>
        <fullName evidence="6">Tetraspanin</fullName>
    </recommendedName>
</protein>
<dbReference type="InterPro" id="IPR008952">
    <property type="entry name" value="Tetraspanin_EC2_sf"/>
</dbReference>
<keyword evidence="8" id="KW-1185">Reference proteome</keyword>
<keyword evidence="3 6" id="KW-0812">Transmembrane</keyword>
<organism evidence="7 8">
    <name type="scientific">Plakobranchus ocellatus</name>
    <dbReference type="NCBI Taxonomy" id="259542"/>
    <lineage>
        <taxon>Eukaryota</taxon>
        <taxon>Metazoa</taxon>
        <taxon>Spiralia</taxon>
        <taxon>Lophotrochozoa</taxon>
        <taxon>Mollusca</taxon>
        <taxon>Gastropoda</taxon>
        <taxon>Heterobranchia</taxon>
        <taxon>Euthyneura</taxon>
        <taxon>Panpulmonata</taxon>
        <taxon>Sacoglossa</taxon>
        <taxon>Placobranchoidea</taxon>
        <taxon>Plakobranchidae</taxon>
        <taxon>Plakobranchus</taxon>
    </lineage>
</organism>
<evidence type="ECO:0000313" key="8">
    <source>
        <dbReference type="Proteomes" id="UP000735302"/>
    </source>
</evidence>
<evidence type="ECO:0000313" key="7">
    <source>
        <dbReference type="EMBL" id="GFN80562.1"/>
    </source>
</evidence>
<evidence type="ECO:0000256" key="6">
    <source>
        <dbReference type="RuleBase" id="RU361218"/>
    </source>
</evidence>
<feature type="transmembrane region" description="Helical" evidence="6">
    <location>
        <begin position="12"/>
        <end position="33"/>
    </location>
</feature>
<feature type="transmembrane region" description="Helical" evidence="6">
    <location>
        <begin position="238"/>
        <end position="264"/>
    </location>
</feature>
<dbReference type="CDD" id="cd03127">
    <property type="entry name" value="tetraspanin_LEL"/>
    <property type="match status" value="1"/>
</dbReference>
<comment type="caution">
    <text evidence="7">The sequence shown here is derived from an EMBL/GenBank/DDBJ whole genome shotgun (WGS) entry which is preliminary data.</text>
</comment>
<dbReference type="PANTHER" id="PTHR19282">
    <property type="entry name" value="TETRASPANIN"/>
    <property type="match status" value="1"/>
</dbReference>
<dbReference type="SUPFAM" id="SSF48652">
    <property type="entry name" value="Tetraspanin"/>
    <property type="match status" value="1"/>
</dbReference>
<sequence>MGQCHGCVRYILFIFNFLLWLLGCTLLSVGIWLKMDDSSAHHVQRITDIVDEEYQIKYSATGGDDVTVTLAYVLMFFGIVLIIITFIGCCGAVRENTCLLIVFAICLVCMTLGLIGIGIWAHIQQSEVDTMTFKLFYNCFNSKDELEKTTNDNIRRAVEKYYIDSRSKDFMDKVHRRFRCCGGNRAFRDFYDKDNFGRDRARVPASCLDQDRDRSCSYYYYRFVGDEIEEFLVYRYNVIIGVSFGVATVLGIGVALTILFCLIVKRATSLVVT</sequence>
<accession>A0AAV3YDP0</accession>
<dbReference type="Proteomes" id="UP000735302">
    <property type="component" value="Unassembled WGS sequence"/>
</dbReference>
<dbReference type="InterPro" id="IPR018499">
    <property type="entry name" value="Tetraspanin/Peripherin"/>
</dbReference>
<feature type="transmembrane region" description="Helical" evidence="6">
    <location>
        <begin position="100"/>
        <end position="123"/>
    </location>
</feature>
<evidence type="ECO:0000256" key="4">
    <source>
        <dbReference type="ARBA" id="ARBA00022989"/>
    </source>
</evidence>
<gene>
    <name evidence="7" type="ORF">PoB_000706800</name>
</gene>
<comment type="subcellular location">
    <subcellularLocation>
        <location evidence="1 6">Membrane</location>
        <topology evidence="1 6">Multi-pass membrane protein</topology>
    </subcellularLocation>
</comment>
<dbReference type="PANTHER" id="PTHR19282:SF544">
    <property type="entry name" value="TETRASPANIN"/>
    <property type="match status" value="1"/>
</dbReference>
<dbReference type="PIRSF" id="PIRSF002419">
    <property type="entry name" value="Tetraspanin"/>
    <property type="match status" value="1"/>
</dbReference>
<keyword evidence="4 6" id="KW-1133">Transmembrane helix</keyword>
<evidence type="ECO:0000256" key="5">
    <source>
        <dbReference type="ARBA" id="ARBA00023136"/>
    </source>
</evidence>
<dbReference type="Pfam" id="PF00335">
    <property type="entry name" value="Tetraspanin"/>
    <property type="match status" value="1"/>
</dbReference>
<dbReference type="AlphaFoldDB" id="A0AAV3YDP0"/>
<dbReference type="EMBL" id="BLXT01000825">
    <property type="protein sequence ID" value="GFN80562.1"/>
    <property type="molecule type" value="Genomic_DNA"/>
</dbReference>
<reference evidence="7 8" key="1">
    <citation type="journal article" date="2021" name="Elife">
        <title>Chloroplast acquisition without the gene transfer in kleptoplastic sea slugs, Plakobranchus ocellatus.</title>
        <authorList>
            <person name="Maeda T."/>
            <person name="Takahashi S."/>
            <person name="Yoshida T."/>
            <person name="Shimamura S."/>
            <person name="Takaki Y."/>
            <person name="Nagai Y."/>
            <person name="Toyoda A."/>
            <person name="Suzuki Y."/>
            <person name="Arimoto A."/>
            <person name="Ishii H."/>
            <person name="Satoh N."/>
            <person name="Nishiyama T."/>
            <person name="Hasebe M."/>
            <person name="Maruyama T."/>
            <person name="Minagawa J."/>
            <person name="Obokata J."/>
            <person name="Shigenobu S."/>
        </authorList>
    </citation>
    <scope>NUCLEOTIDE SEQUENCE [LARGE SCALE GENOMIC DNA]</scope>
</reference>
<keyword evidence="5 6" id="KW-0472">Membrane</keyword>
<dbReference type="Gene3D" id="1.10.1450.10">
    <property type="entry name" value="Tetraspanin"/>
    <property type="match status" value="1"/>
</dbReference>